<comment type="caution">
    <text evidence="1">The sequence shown here is derived from an EMBL/GenBank/DDBJ whole genome shotgun (WGS) entry which is preliminary data.</text>
</comment>
<accession>A0ABQ5FLM3</accession>
<protein>
    <submittedName>
        <fullName evidence="1">Uncharacterized protein</fullName>
    </submittedName>
</protein>
<reference evidence="1" key="1">
    <citation type="journal article" date="2022" name="Int. J. Mol. Sci.">
        <title>Draft Genome of Tanacetum Coccineum: Genomic Comparison of Closely Related Tanacetum-Family Plants.</title>
        <authorList>
            <person name="Yamashiro T."/>
            <person name="Shiraishi A."/>
            <person name="Nakayama K."/>
            <person name="Satake H."/>
        </authorList>
    </citation>
    <scope>NUCLEOTIDE SEQUENCE</scope>
</reference>
<dbReference type="Proteomes" id="UP001151760">
    <property type="component" value="Unassembled WGS sequence"/>
</dbReference>
<reference evidence="1" key="2">
    <citation type="submission" date="2022-01" db="EMBL/GenBank/DDBJ databases">
        <authorList>
            <person name="Yamashiro T."/>
            <person name="Shiraishi A."/>
            <person name="Satake H."/>
            <person name="Nakayama K."/>
        </authorList>
    </citation>
    <scope>NUCLEOTIDE SEQUENCE</scope>
</reference>
<organism evidence="1 2">
    <name type="scientific">Tanacetum coccineum</name>
    <dbReference type="NCBI Taxonomy" id="301880"/>
    <lineage>
        <taxon>Eukaryota</taxon>
        <taxon>Viridiplantae</taxon>
        <taxon>Streptophyta</taxon>
        <taxon>Embryophyta</taxon>
        <taxon>Tracheophyta</taxon>
        <taxon>Spermatophyta</taxon>
        <taxon>Magnoliopsida</taxon>
        <taxon>eudicotyledons</taxon>
        <taxon>Gunneridae</taxon>
        <taxon>Pentapetalae</taxon>
        <taxon>asterids</taxon>
        <taxon>campanulids</taxon>
        <taxon>Asterales</taxon>
        <taxon>Asteraceae</taxon>
        <taxon>Asteroideae</taxon>
        <taxon>Anthemideae</taxon>
        <taxon>Anthemidinae</taxon>
        <taxon>Tanacetum</taxon>
    </lineage>
</organism>
<evidence type="ECO:0000313" key="1">
    <source>
        <dbReference type="EMBL" id="GJT64216.1"/>
    </source>
</evidence>
<sequence length="169" mass="19401">YTQIDINHVAGGNLKGLSAEEAWDPIEDCAQCDKQWKNLNNTIFDQTITNLKDHLVGNEVVRVKIPKCMSWLDAYDEPIGDLDMMEDKEIPNLDELEPQPQPLPSCPSFDISLIEERGPEPLIKPHSPDSFRIKMIEDDWRLESKEVSLLRKGLNLPVWPKELEKGRIK</sequence>
<gene>
    <name evidence="1" type="ORF">Tco_1015696</name>
</gene>
<name>A0ABQ5FLM3_9ASTR</name>
<dbReference type="EMBL" id="BQNB010017525">
    <property type="protein sequence ID" value="GJT64216.1"/>
    <property type="molecule type" value="Genomic_DNA"/>
</dbReference>
<evidence type="ECO:0000313" key="2">
    <source>
        <dbReference type="Proteomes" id="UP001151760"/>
    </source>
</evidence>
<feature type="non-terminal residue" evidence="1">
    <location>
        <position position="1"/>
    </location>
</feature>
<keyword evidence="2" id="KW-1185">Reference proteome</keyword>
<proteinExistence type="predicted"/>